<dbReference type="InterPro" id="IPR020845">
    <property type="entry name" value="AMP-binding_CS"/>
</dbReference>
<evidence type="ECO:0000313" key="6">
    <source>
        <dbReference type="Proteomes" id="UP000183994"/>
    </source>
</evidence>
<dbReference type="Pfam" id="PF13193">
    <property type="entry name" value="AMP-binding_C"/>
    <property type="match status" value="1"/>
</dbReference>
<dbReference type="InterPro" id="IPR000873">
    <property type="entry name" value="AMP-dep_synth/lig_dom"/>
</dbReference>
<dbReference type="STRING" id="1121393.SAMN02745216_05107"/>
<dbReference type="InterPro" id="IPR025110">
    <property type="entry name" value="AMP-bd_C"/>
</dbReference>
<comment type="similarity">
    <text evidence="1">Belongs to the ATP-dependent AMP-binding enzyme family.</text>
</comment>
<dbReference type="Pfam" id="PF00501">
    <property type="entry name" value="AMP-binding"/>
    <property type="match status" value="1"/>
</dbReference>
<dbReference type="EMBL" id="FQZU01000064">
    <property type="protein sequence ID" value="SHL38392.1"/>
    <property type="molecule type" value="Genomic_DNA"/>
</dbReference>
<evidence type="ECO:0000259" key="4">
    <source>
        <dbReference type="Pfam" id="PF13193"/>
    </source>
</evidence>
<evidence type="ECO:0000256" key="1">
    <source>
        <dbReference type="ARBA" id="ARBA00006432"/>
    </source>
</evidence>
<keyword evidence="2" id="KW-0436">Ligase</keyword>
<dbReference type="OrthoDB" id="5483897at2"/>
<sequence length="553" mass="62088">MTDNLYKPMTAEDKLRYNTLNKENVDFLMERYNRVNRLVIADMIRRSAYHYPDKAAVVFGDKTLTYAQLEEAANRTANALAGLGVKKYDRVAILAHNTIHHVLTWLGCCKIGAVYLAINYLLKGKDVTYCIDHSESKVFIVEDALYPLVEDVMDDMKTVENFIWSDDFAGQGPPSDRFKDFKSWYSAYPATEPDVILRIEDPCQMTYTSGTESLPKGVIISNQALIAQYMGAIIDGRYDTNDINVNALPIYHCAARDVFMNPVFWVGGTNVLMAPDLGEVLATIDKYRATMFFAPPTVWIGLLRHPDFDKYDLSCLTKCYYGASIMPVEVLKEILERFPGAGVYNYYGQTELAPYHTVLKAEDAMGKLGSAGMAGLNMESRLEDEFGKPVTELGAPGEICGKGPHAMIMYFKEPEKTEDAMKGGWFHSGDIGVLDEDRYISVVDRKKDMIKTGGENVSTREVEEVVYLDKRVEEVAVIGVEHAKWVEAVTAVVVPRAGETIAEDEIMDLCKEHLAPFKTPKRVIIVDALPKTPTGKILKRDMRQQYKDIFKGA</sequence>
<gene>
    <name evidence="5" type="ORF">SAMN02745216_05107</name>
</gene>
<protein>
    <submittedName>
        <fullName evidence="5">Fatty-acyl-CoA synthase</fullName>
    </submittedName>
</protein>
<dbReference type="RefSeq" id="WP_073479074.1">
    <property type="nucleotide sequence ID" value="NZ_FQZU01000064.1"/>
</dbReference>
<proteinExistence type="inferred from homology"/>
<dbReference type="FunFam" id="3.30.300.30:FF:000008">
    <property type="entry name" value="2,3-dihydroxybenzoate-AMP ligase"/>
    <property type="match status" value="1"/>
</dbReference>
<organism evidence="5 6">
    <name type="scientific">Desulfatibacillum alkenivorans DSM 16219</name>
    <dbReference type="NCBI Taxonomy" id="1121393"/>
    <lineage>
        <taxon>Bacteria</taxon>
        <taxon>Pseudomonadati</taxon>
        <taxon>Thermodesulfobacteriota</taxon>
        <taxon>Desulfobacteria</taxon>
        <taxon>Desulfobacterales</taxon>
        <taxon>Desulfatibacillaceae</taxon>
        <taxon>Desulfatibacillum</taxon>
    </lineage>
</organism>
<dbReference type="InterPro" id="IPR050237">
    <property type="entry name" value="ATP-dep_AMP-bd_enzyme"/>
</dbReference>
<evidence type="ECO:0000259" key="3">
    <source>
        <dbReference type="Pfam" id="PF00501"/>
    </source>
</evidence>
<evidence type="ECO:0000256" key="2">
    <source>
        <dbReference type="ARBA" id="ARBA00022598"/>
    </source>
</evidence>
<dbReference type="PROSITE" id="PS00455">
    <property type="entry name" value="AMP_BINDING"/>
    <property type="match status" value="1"/>
</dbReference>
<dbReference type="Gene3D" id="3.40.50.12780">
    <property type="entry name" value="N-terminal domain of ligase-like"/>
    <property type="match status" value="1"/>
</dbReference>
<name>A0A1M7A6S2_9BACT</name>
<accession>A0A1M7A6S2</accession>
<dbReference type="PANTHER" id="PTHR43767:SF1">
    <property type="entry name" value="NONRIBOSOMAL PEPTIDE SYNTHASE PES1 (EUROFUNG)-RELATED"/>
    <property type="match status" value="1"/>
</dbReference>
<feature type="domain" description="AMP-dependent synthetase/ligase" evidence="3">
    <location>
        <begin position="45"/>
        <end position="411"/>
    </location>
</feature>
<dbReference type="Gene3D" id="3.30.300.30">
    <property type="match status" value="1"/>
</dbReference>
<dbReference type="NCBIfam" id="NF006182">
    <property type="entry name" value="PRK08316.1"/>
    <property type="match status" value="1"/>
</dbReference>
<dbReference type="PANTHER" id="PTHR43767">
    <property type="entry name" value="LONG-CHAIN-FATTY-ACID--COA LIGASE"/>
    <property type="match status" value="1"/>
</dbReference>
<dbReference type="InterPro" id="IPR045851">
    <property type="entry name" value="AMP-bd_C_sf"/>
</dbReference>
<evidence type="ECO:0000313" key="5">
    <source>
        <dbReference type="EMBL" id="SHL38392.1"/>
    </source>
</evidence>
<dbReference type="Proteomes" id="UP000183994">
    <property type="component" value="Unassembled WGS sequence"/>
</dbReference>
<dbReference type="InterPro" id="IPR042099">
    <property type="entry name" value="ANL_N_sf"/>
</dbReference>
<dbReference type="GO" id="GO:0016878">
    <property type="term" value="F:acid-thiol ligase activity"/>
    <property type="evidence" value="ECO:0007669"/>
    <property type="project" value="UniProtKB-ARBA"/>
</dbReference>
<dbReference type="SUPFAM" id="SSF56801">
    <property type="entry name" value="Acetyl-CoA synthetase-like"/>
    <property type="match status" value="1"/>
</dbReference>
<dbReference type="AlphaFoldDB" id="A0A1M7A6S2"/>
<reference evidence="6" key="1">
    <citation type="submission" date="2016-11" db="EMBL/GenBank/DDBJ databases">
        <authorList>
            <person name="Varghese N."/>
            <person name="Submissions S."/>
        </authorList>
    </citation>
    <scope>NUCLEOTIDE SEQUENCE [LARGE SCALE GENOMIC DNA]</scope>
    <source>
        <strain evidence="6">DSM 16219</strain>
    </source>
</reference>
<feature type="domain" description="AMP-binding enzyme C-terminal" evidence="4">
    <location>
        <begin position="461"/>
        <end position="536"/>
    </location>
</feature>
<keyword evidence="6" id="KW-1185">Reference proteome</keyword>